<dbReference type="Proteomes" id="UP000321353">
    <property type="component" value="Chromosome"/>
</dbReference>
<feature type="region of interest" description="Disordered" evidence="1">
    <location>
        <begin position="39"/>
        <end position="61"/>
    </location>
</feature>
<evidence type="ECO:0000256" key="1">
    <source>
        <dbReference type="SAM" id="MobiDB-lite"/>
    </source>
</evidence>
<sequence>MIQIRTRVRFNHAQLQKKVQAANFRSLGHAAGTIRLTAKRSIRKRKKPSSPGSPPHTQTGMLRRVIRYEVNRDREEAVVGPVNEIAGRLWNLHEFGGVSHKRRKLKRHRFRVGQHGPIRVIRPGTFARTRLLTGAQANRATRLIEAENERRGASKPRRYPKRPFMRPALEANQSRLPKFWRDSVK</sequence>
<dbReference type="RefSeq" id="WP_147871306.1">
    <property type="nucleotide sequence ID" value="NZ_CP036264.1"/>
</dbReference>
<proteinExistence type="predicted"/>
<evidence type="ECO:0000313" key="3">
    <source>
        <dbReference type="Proteomes" id="UP000321353"/>
    </source>
</evidence>
<feature type="region of interest" description="Disordered" evidence="1">
    <location>
        <begin position="147"/>
        <end position="170"/>
    </location>
</feature>
<feature type="compositionally biased region" description="Basic residues" evidence="1">
    <location>
        <begin position="153"/>
        <end position="164"/>
    </location>
</feature>
<gene>
    <name evidence="2" type="ORF">Mal15_64340</name>
</gene>
<protein>
    <submittedName>
        <fullName evidence="2">Uncharacterized protein</fullName>
    </submittedName>
</protein>
<keyword evidence="3" id="KW-1185">Reference proteome</keyword>
<dbReference type="EMBL" id="CP036264">
    <property type="protein sequence ID" value="QEG02347.1"/>
    <property type="molecule type" value="Genomic_DNA"/>
</dbReference>
<feature type="compositionally biased region" description="Basic residues" evidence="1">
    <location>
        <begin position="39"/>
        <end position="48"/>
    </location>
</feature>
<evidence type="ECO:0000313" key="2">
    <source>
        <dbReference type="EMBL" id="QEG02347.1"/>
    </source>
</evidence>
<accession>A0A5B9MQR3</accession>
<reference evidence="2 3" key="1">
    <citation type="submission" date="2019-02" db="EMBL/GenBank/DDBJ databases">
        <title>Planctomycetal bacteria perform biofilm scaping via a novel small molecule.</title>
        <authorList>
            <person name="Jeske O."/>
            <person name="Boedeker C."/>
            <person name="Wiegand S."/>
            <person name="Breitling P."/>
            <person name="Kallscheuer N."/>
            <person name="Jogler M."/>
            <person name="Rohde M."/>
            <person name="Petersen J."/>
            <person name="Medema M.H."/>
            <person name="Surup F."/>
            <person name="Jogler C."/>
        </authorList>
    </citation>
    <scope>NUCLEOTIDE SEQUENCE [LARGE SCALE GENOMIC DNA]</scope>
    <source>
        <strain evidence="2 3">Mal15</strain>
    </source>
</reference>
<dbReference type="KEGG" id="smam:Mal15_64340"/>
<dbReference type="AlphaFoldDB" id="A0A5B9MQR3"/>
<organism evidence="2 3">
    <name type="scientific">Stieleria maiorica</name>
    <dbReference type="NCBI Taxonomy" id="2795974"/>
    <lineage>
        <taxon>Bacteria</taxon>
        <taxon>Pseudomonadati</taxon>
        <taxon>Planctomycetota</taxon>
        <taxon>Planctomycetia</taxon>
        <taxon>Pirellulales</taxon>
        <taxon>Pirellulaceae</taxon>
        <taxon>Stieleria</taxon>
    </lineage>
</organism>
<name>A0A5B9MQR3_9BACT</name>